<dbReference type="EC" id="2.7.1.4" evidence="7"/>
<dbReference type="InterPro" id="IPR002173">
    <property type="entry name" value="Carboh/pur_kinase_PfkB_CS"/>
</dbReference>
<dbReference type="OrthoDB" id="9795789at2"/>
<reference evidence="8" key="1">
    <citation type="submission" date="2018-03" db="EMBL/GenBank/DDBJ databases">
        <authorList>
            <person name="Rodrigo-Torres L."/>
            <person name="Arahal R. D."/>
            <person name="Lucena T."/>
        </authorList>
    </citation>
    <scope>NUCLEOTIDE SEQUENCE [LARGE SCALE GENOMIC DNA]</scope>
    <source>
        <strain evidence="8">CECT 8504</strain>
    </source>
</reference>
<evidence type="ECO:0000256" key="1">
    <source>
        <dbReference type="ARBA" id="ARBA00010688"/>
    </source>
</evidence>
<dbReference type="Pfam" id="PF00294">
    <property type="entry name" value="PfkB"/>
    <property type="match status" value="1"/>
</dbReference>
<dbReference type="PANTHER" id="PTHR43085:SF1">
    <property type="entry name" value="PSEUDOURIDINE KINASE-RELATED"/>
    <property type="match status" value="1"/>
</dbReference>
<gene>
    <name evidence="7" type="primary">scrK</name>
    <name evidence="7" type="ORF">PAA8504_01628</name>
</gene>
<protein>
    <submittedName>
        <fullName evidence="7">Fructokinase</fullName>
        <ecNumber evidence="7">2.7.1.4</ecNumber>
    </submittedName>
</protein>
<dbReference type="GO" id="GO:0008865">
    <property type="term" value="F:fructokinase activity"/>
    <property type="evidence" value="ECO:0007669"/>
    <property type="project" value="UniProtKB-EC"/>
</dbReference>
<evidence type="ECO:0000256" key="2">
    <source>
        <dbReference type="ARBA" id="ARBA00022679"/>
    </source>
</evidence>
<dbReference type="Gene3D" id="3.40.1190.20">
    <property type="match status" value="1"/>
</dbReference>
<keyword evidence="2 7" id="KW-0808">Transferase</keyword>
<organism evidence="7 8">
    <name type="scientific">Palleronia abyssalis</name>
    <dbReference type="NCBI Taxonomy" id="1501240"/>
    <lineage>
        <taxon>Bacteria</taxon>
        <taxon>Pseudomonadati</taxon>
        <taxon>Pseudomonadota</taxon>
        <taxon>Alphaproteobacteria</taxon>
        <taxon>Rhodobacterales</taxon>
        <taxon>Roseobacteraceae</taxon>
        <taxon>Palleronia</taxon>
    </lineage>
</organism>
<keyword evidence="8" id="KW-1185">Reference proteome</keyword>
<feature type="domain" description="Carbohydrate kinase PfkB" evidence="6">
    <location>
        <begin position="2"/>
        <end position="300"/>
    </location>
</feature>
<dbReference type="GO" id="GO:0005524">
    <property type="term" value="F:ATP binding"/>
    <property type="evidence" value="ECO:0007669"/>
    <property type="project" value="UniProtKB-KW"/>
</dbReference>
<dbReference type="InterPro" id="IPR011611">
    <property type="entry name" value="PfkB_dom"/>
</dbReference>
<dbReference type="SUPFAM" id="SSF53613">
    <property type="entry name" value="Ribokinase-like"/>
    <property type="match status" value="1"/>
</dbReference>
<evidence type="ECO:0000313" key="8">
    <source>
        <dbReference type="Proteomes" id="UP000244912"/>
    </source>
</evidence>
<evidence type="ECO:0000259" key="6">
    <source>
        <dbReference type="Pfam" id="PF00294"/>
    </source>
</evidence>
<dbReference type="PROSITE" id="PS00584">
    <property type="entry name" value="PFKB_KINASES_2"/>
    <property type="match status" value="1"/>
</dbReference>
<sequence length="305" mass="31689">MILCAGEALIDMLPRTSDRGEPAFAPHVGGAVLNTAVALGRLGAPAGFFSGISTDLFGAQIVAALKAAGVDAAPAHRSDRPTTLAFVTLVNGQASYAFYDEATAGRMLSEEDLPSDIDVDACFFGGISLTAEPCGTAYDTLSAQLSARMPMMLDPNIRPDFIRDRASYDARISRMIERADIVKVSDEDLAWLTDAGTLEDRARAVLAKGPAMVCLTRGAEGATAFTKGSEVFVPSRPATVVDTVGAGDTFNAGVLASLSEQGVLTKKALRSLTEDHLNAALSLGVQAAAVTVSRAGANPPTRAEL</sequence>
<dbReference type="EMBL" id="ONZF01000003">
    <property type="protein sequence ID" value="SPJ23810.1"/>
    <property type="molecule type" value="Genomic_DNA"/>
</dbReference>
<dbReference type="PANTHER" id="PTHR43085">
    <property type="entry name" value="HEXOKINASE FAMILY MEMBER"/>
    <property type="match status" value="1"/>
</dbReference>
<dbReference type="CDD" id="cd01167">
    <property type="entry name" value="bac_FRK"/>
    <property type="match status" value="1"/>
</dbReference>
<evidence type="ECO:0000313" key="7">
    <source>
        <dbReference type="EMBL" id="SPJ23810.1"/>
    </source>
</evidence>
<proteinExistence type="inferred from homology"/>
<dbReference type="AlphaFoldDB" id="A0A2R8BUJ3"/>
<keyword evidence="3" id="KW-0547">Nucleotide-binding</keyword>
<evidence type="ECO:0000256" key="5">
    <source>
        <dbReference type="ARBA" id="ARBA00022840"/>
    </source>
</evidence>
<evidence type="ECO:0000256" key="4">
    <source>
        <dbReference type="ARBA" id="ARBA00022777"/>
    </source>
</evidence>
<evidence type="ECO:0000256" key="3">
    <source>
        <dbReference type="ARBA" id="ARBA00022741"/>
    </source>
</evidence>
<accession>A0A2R8BUJ3</accession>
<dbReference type="RefSeq" id="WP_108893673.1">
    <property type="nucleotide sequence ID" value="NZ_ONZF01000003.1"/>
</dbReference>
<keyword evidence="5" id="KW-0067">ATP-binding</keyword>
<dbReference type="InterPro" id="IPR050306">
    <property type="entry name" value="PfkB_Carbo_kinase"/>
</dbReference>
<keyword evidence="4 7" id="KW-0418">Kinase</keyword>
<dbReference type="Proteomes" id="UP000244912">
    <property type="component" value="Unassembled WGS sequence"/>
</dbReference>
<name>A0A2R8BUJ3_9RHOB</name>
<dbReference type="InterPro" id="IPR029056">
    <property type="entry name" value="Ribokinase-like"/>
</dbReference>
<comment type="similarity">
    <text evidence="1">Belongs to the carbohydrate kinase PfkB family.</text>
</comment>